<keyword evidence="3" id="KW-1185">Reference proteome</keyword>
<protein>
    <submittedName>
        <fullName evidence="2">Uncharacterized protein</fullName>
    </submittedName>
</protein>
<feature type="region of interest" description="Disordered" evidence="1">
    <location>
        <begin position="142"/>
        <end position="185"/>
    </location>
</feature>
<comment type="caution">
    <text evidence="2">The sequence shown here is derived from an EMBL/GenBank/DDBJ whole genome shotgun (WGS) entry which is preliminary data.</text>
</comment>
<evidence type="ECO:0000313" key="2">
    <source>
        <dbReference type="EMBL" id="RIB26414.1"/>
    </source>
</evidence>
<evidence type="ECO:0000313" key="3">
    <source>
        <dbReference type="Proteomes" id="UP000266673"/>
    </source>
</evidence>
<gene>
    <name evidence="2" type="ORF">C2G38_2163504</name>
</gene>
<evidence type="ECO:0000256" key="1">
    <source>
        <dbReference type="SAM" id="MobiDB-lite"/>
    </source>
</evidence>
<sequence>MTNPNQPTPSSDLVNQLAQLLQQLQAALTSSQAESYQRSWKEPCYLSIVCPQHLKQQCPQIHQRHNEYHEKPKVLDDKQIPEALKFSLKVLENMLENERDVEELSPKGEPIVTEVLEPCSTSRIGMSGHVIAAKCKNKEKTKPVDSLPKVGLGSKKREKEKPKNYKQEVPRKKRNGCQKDEDPLDDIRTLFNGERNYQNEGTIEKEQHKAAKYYQGFVPILPDTDRDDGPRDLGRCCPIPNNLQKSVNGVNGWSKEISVGKMAATPDKRAEYKALSYHKKSSKMSITKAENKVKMYRPNKDHFDGADNPKPCNENGIRAEKNESIGIEVEERKPIAGCETLKAACEAWRTKIELFKAQINSIKRETKSPKRKEDDSKEEKVYGKSLDDTYGVWILKVEKIRGVKAGVDSGEIPLMMLLVGRLFIHNNLGDRGKRLDARQGWMSDSPELIFSSEG</sequence>
<feature type="compositionally biased region" description="Basic and acidic residues" evidence="1">
    <location>
        <begin position="155"/>
        <end position="170"/>
    </location>
</feature>
<accession>A0A397VV33</accession>
<organism evidence="2 3">
    <name type="scientific">Gigaspora rosea</name>
    <dbReference type="NCBI Taxonomy" id="44941"/>
    <lineage>
        <taxon>Eukaryota</taxon>
        <taxon>Fungi</taxon>
        <taxon>Fungi incertae sedis</taxon>
        <taxon>Mucoromycota</taxon>
        <taxon>Glomeromycotina</taxon>
        <taxon>Glomeromycetes</taxon>
        <taxon>Diversisporales</taxon>
        <taxon>Gigasporaceae</taxon>
        <taxon>Gigaspora</taxon>
    </lineage>
</organism>
<proteinExistence type="predicted"/>
<feature type="region of interest" description="Disordered" evidence="1">
    <location>
        <begin position="298"/>
        <end position="317"/>
    </location>
</feature>
<reference evidence="2 3" key="1">
    <citation type="submission" date="2018-06" db="EMBL/GenBank/DDBJ databases">
        <title>Comparative genomics reveals the genomic features of Rhizophagus irregularis, R. cerebriforme, R. diaphanum and Gigaspora rosea, and their symbiotic lifestyle signature.</title>
        <authorList>
            <person name="Morin E."/>
            <person name="San Clemente H."/>
            <person name="Chen E.C.H."/>
            <person name="De La Providencia I."/>
            <person name="Hainaut M."/>
            <person name="Kuo A."/>
            <person name="Kohler A."/>
            <person name="Murat C."/>
            <person name="Tang N."/>
            <person name="Roy S."/>
            <person name="Loubradou J."/>
            <person name="Henrissat B."/>
            <person name="Grigoriev I.V."/>
            <person name="Corradi N."/>
            <person name="Roux C."/>
            <person name="Martin F.M."/>
        </authorList>
    </citation>
    <scope>NUCLEOTIDE SEQUENCE [LARGE SCALE GENOMIC DNA]</scope>
    <source>
        <strain evidence="2 3">DAOM 194757</strain>
    </source>
</reference>
<dbReference type="Proteomes" id="UP000266673">
    <property type="component" value="Unassembled WGS sequence"/>
</dbReference>
<dbReference type="AlphaFoldDB" id="A0A397VV33"/>
<dbReference type="EMBL" id="QKWP01000137">
    <property type="protein sequence ID" value="RIB26414.1"/>
    <property type="molecule type" value="Genomic_DNA"/>
</dbReference>
<feature type="compositionally biased region" description="Basic and acidic residues" evidence="1">
    <location>
        <begin position="298"/>
        <end position="307"/>
    </location>
</feature>
<name>A0A397VV33_9GLOM</name>